<gene>
    <name evidence="2" type="ORF">SAMN05216388_102087</name>
</gene>
<dbReference type="InterPro" id="IPR018357">
    <property type="entry name" value="Hexapep_transf_CS"/>
</dbReference>
<accession>A0A1H8SYW9</accession>
<evidence type="ECO:0000256" key="1">
    <source>
        <dbReference type="ARBA" id="ARBA00022679"/>
    </source>
</evidence>
<dbReference type="Proteomes" id="UP000198775">
    <property type="component" value="Unassembled WGS sequence"/>
</dbReference>
<dbReference type="InterPro" id="IPR051159">
    <property type="entry name" value="Hexapeptide_acetyltransf"/>
</dbReference>
<dbReference type="CDD" id="cd04647">
    <property type="entry name" value="LbH_MAT_like"/>
    <property type="match status" value="1"/>
</dbReference>
<evidence type="ECO:0000313" key="2">
    <source>
        <dbReference type="EMBL" id="SEO83812.1"/>
    </source>
</evidence>
<dbReference type="InterPro" id="IPR011004">
    <property type="entry name" value="Trimer_LpxA-like_sf"/>
</dbReference>
<keyword evidence="3" id="KW-1185">Reference proteome</keyword>
<dbReference type="EMBL" id="FOCX01000020">
    <property type="protein sequence ID" value="SEO83812.1"/>
    <property type="molecule type" value="Genomic_DNA"/>
</dbReference>
<dbReference type="AlphaFoldDB" id="A0A1H8SYW9"/>
<sequence>MGISSTIKKMGLRGIVKSQYHSIRHTNKPSSLLFSSKVITEIDPESSFFINERLTVGLYNTGASHPRAGKSVFTTTPGSTVTHSGEESATIGPCSVVHVEGDLSMGDCRLNSNVRILCADEITIGDGVSIAWNVQLLHSNRHELWVNGEKRKRSSPIVVGDNVWIGHDTTITKGVEIGDGAIVASNSVVLNDVPENTIVGGCPAEILEGSGIAWSR</sequence>
<organism evidence="2 3">
    <name type="scientific">Halorientalis persicus</name>
    <dbReference type="NCBI Taxonomy" id="1367881"/>
    <lineage>
        <taxon>Archaea</taxon>
        <taxon>Methanobacteriati</taxon>
        <taxon>Methanobacteriota</taxon>
        <taxon>Stenosarchaea group</taxon>
        <taxon>Halobacteria</taxon>
        <taxon>Halobacteriales</taxon>
        <taxon>Haloarculaceae</taxon>
        <taxon>Halorientalis</taxon>
    </lineage>
</organism>
<dbReference type="Gene3D" id="2.160.10.10">
    <property type="entry name" value="Hexapeptide repeat proteins"/>
    <property type="match status" value="1"/>
</dbReference>
<dbReference type="InterPro" id="IPR001451">
    <property type="entry name" value="Hexapep"/>
</dbReference>
<dbReference type="PROSITE" id="PS00101">
    <property type="entry name" value="HEXAPEP_TRANSFERASES"/>
    <property type="match status" value="1"/>
</dbReference>
<evidence type="ECO:0000313" key="3">
    <source>
        <dbReference type="Proteomes" id="UP000198775"/>
    </source>
</evidence>
<dbReference type="GO" id="GO:0016740">
    <property type="term" value="F:transferase activity"/>
    <property type="evidence" value="ECO:0007669"/>
    <property type="project" value="UniProtKB-KW"/>
</dbReference>
<protein>
    <submittedName>
        <fullName evidence="2">Transferase hexapeptide (Six repeat-containing protein)</fullName>
    </submittedName>
</protein>
<name>A0A1H8SYW9_9EURY</name>
<proteinExistence type="predicted"/>
<dbReference type="PANTHER" id="PTHR23416">
    <property type="entry name" value="SIALIC ACID SYNTHASE-RELATED"/>
    <property type="match status" value="1"/>
</dbReference>
<dbReference type="Pfam" id="PF00132">
    <property type="entry name" value="Hexapep"/>
    <property type="match status" value="1"/>
</dbReference>
<dbReference type="SUPFAM" id="SSF51161">
    <property type="entry name" value="Trimeric LpxA-like enzymes"/>
    <property type="match status" value="1"/>
</dbReference>
<keyword evidence="1 2" id="KW-0808">Transferase</keyword>
<reference evidence="3" key="1">
    <citation type="submission" date="2016-10" db="EMBL/GenBank/DDBJ databases">
        <authorList>
            <person name="Varghese N."/>
            <person name="Submissions S."/>
        </authorList>
    </citation>
    <scope>NUCLEOTIDE SEQUENCE [LARGE SCALE GENOMIC DNA]</scope>
    <source>
        <strain evidence="3">IBRC-M 10043</strain>
    </source>
</reference>